<sequence length="236" mass="26133">MRCWIFSPMKASWKRHLKNWQMENIGETLTKKDFLKVFKAAWDAVTSFELAVRGFRRSGLFPLDPSGIDKTKLEPSKLANPVTMALDRDQVPSQALSTRQCKSACSSLKTSPCPFPSPRKGSGPDPSTRQCPCPHPSTRRCPCPHPSPRQCPCPHPSLSTRPCTSRCARLSPYPSPRRGPCPSAGNRTSKYPCSSPQTDPGPSSSHCHSPCVCPGANVWHRSSQSRYISFGNRVWP</sequence>
<feature type="compositionally biased region" description="Polar residues" evidence="1">
    <location>
        <begin position="185"/>
        <end position="198"/>
    </location>
</feature>
<evidence type="ECO:0000313" key="2">
    <source>
        <dbReference type="EMBL" id="KAH3861416.1"/>
    </source>
</evidence>
<comment type="caution">
    <text evidence="2">The sequence shown here is derived from an EMBL/GenBank/DDBJ whole genome shotgun (WGS) entry which is preliminary data.</text>
</comment>
<keyword evidence="3" id="KW-1185">Reference proteome</keyword>
<protein>
    <submittedName>
        <fullName evidence="2">Uncharacterized protein</fullName>
    </submittedName>
</protein>
<accession>A0A9D4LR86</accession>
<proteinExistence type="predicted"/>
<evidence type="ECO:0000256" key="1">
    <source>
        <dbReference type="SAM" id="MobiDB-lite"/>
    </source>
</evidence>
<evidence type="ECO:0000313" key="3">
    <source>
        <dbReference type="Proteomes" id="UP000828390"/>
    </source>
</evidence>
<organism evidence="2 3">
    <name type="scientific">Dreissena polymorpha</name>
    <name type="common">Zebra mussel</name>
    <name type="synonym">Mytilus polymorpha</name>
    <dbReference type="NCBI Taxonomy" id="45954"/>
    <lineage>
        <taxon>Eukaryota</taxon>
        <taxon>Metazoa</taxon>
        <taxon>Spiralia</taxon>
        <taxon>Lophotrochozoa</taxon>
        <taxon>Mollusca</taxon>
        <taxon>Bivalvia</taxon>
        <taxon>Autobranchia</taxon>
        <taxon>Heteroconchia</taxon>
        <taxon>Euheterodonta</taxon>
        <taxon>Imparidentia</taxon>
        <taxon>Neoheterodontei</taxon>
        <taxon>Myida</taxon>
        <taxon>Dreissenoidea</taxon>
        <taxon>Dreissenidae</taxon>
        <taxon>Dreissena</taxon>
    </lineage>
</organism>
<feature type="region of interest" description="Disordered" evidence="1">
    <location>
        <begin position="174"/>
        <end position="202"/>
    </location>
</feature>
<name>A0A9D4LR86_DREPO</name>
<dbReference type="EMBL" id="JAIWYP010000002">
    <property type="protein sequence ID" value="KAH3861416.1"/>
    <property type="molecule type" value="Genomic_DNA"/>
</dbReference>
<dbReference type="Proteomes" id="UP000828390">
    <property type="component" value="Unassembled WGS sequence"/>
</dbReference>
<reference evidence="2" key="2">
    <citation type="submission" date="2020-11" db="EMBL/GenBank/DDBJ databases">
        <authorList>
            <person name="McCartney M.A."/>
            <person name="Auch B."/>
            <person name="Kono T."/>
            <person name="Mallez S."/>
            <person name="Becker A."/>
            <person name="Gohl D.M."/>
            <person name="Silverstein K.A.T."/>
            <person name="Koren S."/>
            <person name="Bechman K.B."/>
            <person name="Herman A."/>
            <person name="Abrahante J.E."/>
            <person name="Garbe J."/>
        </authorList>
    </citation>
    <scope>NUCLEOTIDE SEQUENCE</scope>
    <source>
        <strain evidence="2">Duluth1</strain>
        <tissue evidence="2">Whole animal</tissue>
    </source>
</reference>
<dbReference type="AlphaFoldDB" id="A0A9D4LR86"/>
<feature type="region of interest" description="Disordered" evidence="1">
    <location>
        <begin position="106"/>
        <end position="129"/>
    </location>
</feature>
<gene>
    <name evidence="2" type="ORF">DPMN_024344</name>
</gene>
<reference evidence="2" key="1">
    <citation type="journal article" date="2019" name="bioRxiv">
        <title>The Genome of the Zebra Mussel, Dreissena polymorpha: A Resource for Invasive Species Research.</title>
        <authorList>
            <person name="McCartney M.A."/>
            <person name="Auch B."/>
            <person name="Kono T."/>
            <person name="Mallez S."/>
            <person name="Zhang Y."/>
            <person name="Obille A."/>
            <person name="Becker A."/>
            <person name="Abrahante J.E."/>
            <person name="Garbe J."/>
            <person name="Badalamenti J.P."/>
            <person name="Herman A."/>
            <person name="Mangelson H."/>
            <person name="Liachko I."/>
            <person name="Sullivan S."/>
            <person name="Sone E.D."/>
            <person name="Koren S."/>
            <person name="Silverstein K.A.T."/>
            <person name="Beckman K.B."/>
            <person name="Gohl D.M."/>
        </authorList>
    </citation>
    <scope>NUCLEOTIDE SEQUENCE</scope>
    <source>
        <strain evidence="2">Duluth1</strain>
        <tissue evidence="2">Whole animal</tissue>
    </source>
</reference>